<keyword evidence="15" id="KW-1185">Reference proteome</keyword>
<keyword evidence="6 12" id="KW-1133">Transmembrane helix</keyword>
<feature type="transmembrane region" description="Helical" evidence="12">
    <location>
        <begin position="448"/>
        <end position="468"/>
    </location>
</feature>
<feature type="transmembrane region" description="Helical" evidence="12">
    <location>
        <begin position="108"/>
        <end position="127"/>
    </location>
</feature>
<dbReference type="STRING" id="568069.A0A1J1IK07"/>
<proteinExistence type="inferred from homology"/>
<feature type="transmembrane region" description="Helical" evidence="12">
    <location>
        <begin position="417"/>
        <end position="436"/>
    </location>
</feature>
<feature type="transmembrane region" description="Helical" evidence="12">
    <location>
        <begin position="167"/>
        <end position="186"/>
    </location>
</feature>
<dbReference type="Pfam" id="PF00083">
    <property type="entry name" value="Sugar_tr"/>
    <property type="match status" value="1"/>
</dbReference>
<reference evidence="14 15" key="1">
    <citation type="submission" date="2015-04" db="EMBL/GenBank/DDBJ databases">
        <authorList>
            <person name="Syromyatnikov M.Y."/>
            <person name="Popov V.N."/>
        </authorList>
    </citation>
    <scope>NUCLEOTIDE SEQUENCE [LARGE SCALE GENOMIC DNA]</scope>
</reference>
<keyword evidence="2 11" id="KW-0813">Transport</keyword>
<accession>A0A1J1IK07</accession>
<feature type="transmembrane region" description="Helical" evidence="12">
    <location>
        <begin position="192"/>
        <end position="212"/>
    </location>
</feature>
<evidence type="ECO:0000256" key="10">
    <source>
        <dbReference type="ARBA" id="ARBA00069106"/>
    </source>
</evidence>
<dbReference type="OrthoDB" id="4142200at2759"/>
<dbReference type="InterPro" id="IPR050549">
    <property type="entry name" value="MFS_Trehalose_Transporter"/>
</dbReference>
<dbReference type="GO" id="GO:0005886">
    <property type="term" value="C:plasma membrane"/>
    <property type="evidence" value="ECO:0007669"/>
    <property type="project" value="UniProtKB-SubCell"/>
</dbReference>
<dbReference type="PANTHER" id="PTHR48021">
    <property type="match status" value="1"/>
</dbReference>
<dbReference type="EMBL" id="CVRI01000054">
    <property type="protein sequence ID" value="CRL00581.1"/>
    <property type="molecule type" value="Genomic_DNA"/>
</dbReference>
<dbReference type="Gene3D" id="1.20.1250.20">
    <property type="entry name" value="MFS general substrate transporter like domains"/>
    <property type="match status" value="1"/>
</dbReference>
<evidence type="ECO:0000256" key="5">
    <source>
        <dbReference type="ARBA" id="ARBA00022692"/>
    </source>
</evidence>
<dbReference type="PANTHER" id="PTHR48021:SF47">
    <property type="entry name" value="GH17672P"/>
    <property type="match status" value="1"/>
</dbReference>
<protein>
    <recommendedName>
        <fullName evidence="10">Facilitated trehalose transporter Tret1</fullName>
    </recommendedName>
</protein>
<evidence type="ECO:0000256" key="12">
    <source>
        <dbReference type="SAM" id="Phobius"/>
    </source>
</evidence>
<dbReference type="NCBIfam" id="TIGR00879">
    <property type="entry name" value="SP"/>
    <property type="match status" value="1"/>
</dbReference>
<keyword evidence="8" id="KW-0325">Glycoprotein</keyword>
<evidence type="ECO:0000256" key="1">
    <source>
        <dbReference type="ARBA" id="ARBA00004651"/>
    </source>
</evidence>
<evidence type="ECO:0000256" key="11">
    <source>
        <dbReference type="RuleBase" id="RU003346"/>
    </source>
</evidence>
<dbReference type="InterPro" id="IPR044775">
    <property type="entry name" value="MFS_ERD6/Tret1-like"/>
</dbReference>
<dbReference type="GO" id="GO:0015574">
    <property type="term" value="F:trehalose transmembrane transporter activity"/>
    <property type="evidence" value="ECO:0007669"/>
    <property type="project" value="UniProtKB-ARBA"/>
</dbReference>
<dbReference type="Proteomes" id="UP000183832">
    <property type="component" value="Unassembled WGS sequence"/>
</dbReference>
<keyword evidence="4" id="KW-0762">Sugar transport</keyword>
<dbReference type="FunFam" id="1.20.1250.20:FF:000055">
    <property type="entry name" value="Facilitated trehalose transporter Tret1-2 homolog"/>
    <property type="match status" value="1"/>
</dbReference>
<evidence type="ECO:0000256" key="7">
    <source>
        <dbReference type="ARBA" id="ARBA00023136"/>
    </source>
</evidence>
<keyword evidence="3" id="KW-1003">Cell membrane</keyword>
<gene>
    <name evidence="14" type="ORF">CLUMA_CG013841</name>
</gene>
<dbReference type="InterPro" id="IPR005828">
    <property type="entry name" value="MFS_sugar_transport-like"/>
</dbReference>
<sequence length="485" mass="53030">MADGSELNQYRIVGSVESEHKTVYKIEDGKKWRQFLAATNLSSVALGTTLGWTSPGLPKLLDETHSDSPLYFIPSKDEISWIGSLLAVGALFAPFVAGPLTDIIGRKWTLLSSSIFFILSYILLILTCNVPQIYVARLLQGFGVGFVMTAQTMYIGEISSTDCRGSLGSLMQIGIVVGILYVYSIGPYVGYIAFQFFCLIIPIVFVVTFYFMPDSPHFYISKGRKEDALNSLKFLRGKSSEGVQEEIDSIQESVEKSMKNKGSKNINEKITKNLALLSFIALIITVGLVTFQQFSGINAVLFYGQSIFESAGSSMDPAIATITIGIVQVLASCCTPLVVDRLGRKIILLVSSAGMAIGLGLLGFFFFLDHQGSDVTNISWLPITSLIGIVIIYSVGFGPLPWVVFGEMFPPNVKSTASSIVTSVCWIFGFAVTKWFSALQDSIGSYGAFWLFGVCCCFAFFFTLSLVMETKGMSLQQIQDKLNGR</sequence>
<dbReference type="InterPro" id="IPR003663">
    <property type="entry name" value="Sugar/inositol_transpt"/>
</dbReference>
<evidence type="ECO:0000256" key="3">
    <source>
        <dbReference type="ARBA" id="ARBA00022475"/>
    </source>
</evidence>
<dbReference type="AlphaFoldDB" id="A0A1J1IK07"/>
<feature type="transmembrane region" description="Helical" evidence="12">
    <location>
        <begin position="318"/>
        <end position="339"/>
    </location>
</feature>
<name>A0A1J1IK07_9DIPT</name>
<organism evidence="14 15">
    <name type="scientific">Clunio marinus</name>
    <dbReference type="NCBI Taxonomy" id="568069"/>
    <lineage>
        <taxon>Eukaryota</taxon>
        <taxon>Metazoa</taxon>
        <taxon>Ecdysozoa</taxon>
        <taxon>Arthropoda</taxon>
        <taxon>Hexapoda</taxon>
        <taxon>Insecta</taxon>
        <taxon>Pterygota</taxon>
        <taxon>Neoptera</taxon>
        <taxon>Endopterygota</taxon>
        <taxon>Diptera</taxon>
        <taxon>Nematocera</taxon>
        <taxon>Chironomoidea</taxon>
        <taxon>Chironomidae</taxon>
        <taxon>Clunio</taxon>
    </lineage>
</organism>
<dbReference type="PROSITE" id="PS50850">
    <property type="entry name" value="MFS"/>
    <property type="match status" value="1"/>
</dbReference>
<evidence type="ECO:0000259" key="13">
    <source>
        <dbReference type="PROSITE" id="PS50850"/>
    </source>
</evidence>
<feature type="domain" description="Major facilitator superfamily (MFS) profile" evidence="13">
    <location>
        <begin position="35"/>
        <end position="471"/>
    </location>
</feature>
<feature type="transmembrane region" description="Helical" evidence="12">
    <location>
        <begin position="274"/>
        <end position="294"/>
    </location>
</feature>
<dbReference type="InterPro" id="IPR020846">
    <property type="entry name" value="MFS_dom"/>
</dbReference>
<evidence type="ECO:0000256" key="8">
    <source>
        <dbReference type="ARBA" id="ARBA00023180"/>
    </source>
</evidence>
<keyword evidence="7 12" id="KW-0472">Membrane</keyword>
<dbReference type="SUPFAM" id="SSF103473">
    <property type="entry name" value="MFS general substrate transporter"/>
    <property type="match status" value="1"/>
</dbReference>
<dbReference type="PRINTS" id="PR00171">
    <property type="entry name" value="SUGRTRNSPORT"/>
</dbReference>
<feature type="transmembrane region" description="Helical" evidence="12">
    <location>
        <begin position="380"/>
        <end position="405"/>
    </location>
</feature>
<dbReference type="PROSITE" id="PS00217">
    <property type="entry name" value="SUGAR_TRANSPORT_2"/>
    <property type="match status" value="1"/>
</dbReference>
<evidence type="ECO:0000313" key="14">
    <source>
        <dbReference type="EMBL" id="CRL00581.1"/>
    </source>
</evidence>
<feature type="transmembrane region" description="Helical" evidence="12">
    <location>
        <begin position="346"/>
        <end position="368"/>
    </location>
</feature>
<dbReference type="CDD" id="cd17358">
    <property type="entry name" value="MFS_GLUT6_8_Class3_like"/>
    <property type="match status" value="1"/>
</dbReference>
<evidence type="ECO:0000256" key="2">
    <source>
        <dbReference type="ARBA" id="ARBA00022448"/>
    </source>
</evidence>
<comment type="similarity">
    <text evidence="9">Belongs to the major facilitator superfamily. Sugar transporter (TC 2.A.1.1) family. Trehalose transporter subfamily.</text>
</comment>
<feature type="transmembrane region" description="Helical" evidence="12">
    <location>
        <begin position="133"/>
        <end position="155"/>
    </location>
</feature>
<evidence type="ECO:0000256" key="6">
    <source>
        <dbReference type="ARBA" id="ARBA00022989"/>
    </source>
</evidence>
<keyword evidence="5 12" id="KW-0812">Transmembrane</keyword>
<dbReference type="GO" id="GO:0051119">
    <property type="term" value="F:sugar transmembrane transporter activity"/>
    <property type="evidence" value="ECO:0007669"/>
    <property type="project" value="InterPro"/>
</dbReference>
<dbReference type="InterPro" id="IPR005829">
    <property type="entry name" value="Sugar_transporter_CS"/>
</dbReference>
<dbReference type="InterPro" id="IPR036259">
    <property type="entry name" value="MFS_trans_sf"/>
</dbReference>
<evidence type="ECO:0000256" key="9">
    <source>
        <dbReference type="ARBA" id="ARBA00024348"/>
    </source>
</evidence>
<feature type="transmembrane region" description="Helical" evidence="12">
    <location>
        <begin position="79"/>
        <end position="96"/>
    </location>
</feature>
<evidence type="ECO:0000256" key="4">
    <source>
        <dbReference type="ARBA" id="ARBA00022597"/>
    </source>
</evidence>
<evidence type="ECO:0000313" key="15">
    <source>
        <dbReference type="Proteomes" id="UP000183832"/>
    </source>
</evidence>
<comment type="subcellular location">
    <subcellularLocation>
        <location evidence="1">Cell membrane</location>
        <topology evidence="1">Multi-pass membrane protein</topology>
    </subcellularLocation>
</comment>